<feature type="region of interest" description="Disordered" evidence="2">
    <location>
        <begin position="406"/>
        <end position="438"/>
    </location>
</feature>
<feature type="compositionally biased region" description="Basic and acidic residues" evidence="2">
    <location>
        <begin position="406"/>
        <end position="437"/>
    </location>
</feature>
<reference evidence="5 6" key="1">
    <citation type="submission" date="2016-07" db="EMBL/GenBank/DDBJ databases">
        <title>Pervasive Adenine N6-methylation of Active Genes in Fungi.</title>
        <authorList>
            <consortium name="DOE Joint Genome Institute"/>
            <person name="Mondo S.J."/>
            <person name="Dannebaum R.O."/>
            <person name="Kuo R.C."/>
            <person name="Labutti K."/>
            <person name="Haridas S."/>
            <person name="Kuo A."/>
            <person name="Salamov A."/>
            <person name="Ahrendt S.R."/>
            <person name="Lipzen A."/>
            <person name="Sullivan W."/>
            <person name="Andreopoulos W.B."/>
            <person name="Clum A."/>
            <person name="Lindquist E."/>
            <person name="Daum C."/>
            <person name="Ramamoorthy G.K."/>
            <person name="Gryganskyi A."/>
            <person name="Culley D."/>
            <person name="Magnuson J.K."/>
            <person name="James T.Y."/>
            <person name="O'Malley M.A."/>
            <person name="Stajich J.E."/>
            <person name="Spatafora J.W."/>
            <person name="Visel A."/>
            <person name="Grigoriev I.V."/>
        </authorList>
    </citation>
    <scope>NUCLEOTIDE SEQUENCE [LARGE SCALE GENOMIC DNA]</scope>
    <source>
        <strain evidence="5 6">NRRL 2496</strain>
    </source>
</reference>
<dbReference type="FunCoup" id="A0A1X2H5E3">
    <property type="interactions" value="727"/>
</dbReference>
<feature type="compositionally biased region" description="Low complexity" evidence="2">
    <location>
        <begin position="58"/>
        <end position="70"/>
    </location>
</feature>
<feature type="region of interest" description="Disordered" evidence="2">
    <location>
        <begin position="1"/>
        <end position="70"/>
    </location>
</feature>
<feature type="compositionally biased region" description="Pro residues" evidence="2">
    <location>
        <begin position="23"/>
        <end position="57"/>
    </location>
</feature>
<dbReference type="SUPFAM" id="SSF54928">
    <property type="entry name" value="RNA-binding domain, RBD"/>
    <property type="match status" value="1"/>
</dbReference>
<dbReference type="CDD" id="cd12446">
    <property type="entry name" value="RRM_RBM25"/>
    <property type="match status" value="1"/>
</dbReference>
<feature type="compositionally biased region" description="Basic and acidic residues" evidence="2">
    <location>
        <begin position="236"/>
        <end position="266"/>
    </location>
</feature>
<feature type="region of interest" description="Disordered" evidence="2">
    <location>
        <begin position="206"/>
        <end position="344"/>
    </location>
</feature>
<feature type="compositionally biased region" description="Basic and acidic residues" evidence="2">
    <location>
        <begin position="290"/>
        <end position="301"/>
    </location>
</feature>
<dbReference type="AlphaFoldDB" id="A0A1X2H5E3"/>
<feature type="compositionally biased region" description="Basic and acidic residues" evidence="2">
    <location>
        <begin position="312"/>
        <end position="344"/>
    </location>
</feature>
<evidence type="ECO:0008006" key="7">
    <source>
        <dbReference type="Google" id="ProtNLM"/>
    </source>
</evidence>
<dbReference type="Gene3D" id="3.30.70.330">
    <property type="match status" value="1"/>
</dbReference>
<dbReference type="GO" id="GO:0005681">
    <property type="term" value="C:spliceosomal complex"/>
    <property type="evidence" value="ECO:0007669"/>
    <property type="project" value="TreeGrafter"/>
</dbReference>
<dbReference type="PANTHER" id="PTHR18806:SF4">
    <property type="entry name" value="RNA-BINDING PROTEIN 25"/>
    <property type="match status" value="1"/>
</dbReference>
<dbReference type="InterPro" id="IPR034268">
    <property type="entry name" value="RBM25_RRM"/>
</dbReference>
<proteinExistence type="predicted"/>
<dbReference type="PROSITE" id="PS51025">
    <property type="entry name" value="PWI"/>
    <property type="match status" value="1"/>
</dbReference>
<comment type="caution">
    <text evidence="5">The sequence shown here is derived from an EMBL/GenBank/DDBJ whole genome shotgun (WGS) entry which is preliminary data.</text>
</comment>
<keyword evidence="6" id="KW-1185">Reference proteome</keyword>
<dbReference type="EMBL" id="MCGN01000009">
    <property type="protein sequence ID" value="ORY93634.1"/>
    <property type="molecule type" value="Genomic_DNA"/>
</dbReference>
<evidence type="ECO:0000313" key="6">
    <source>
        <dbReference type="Proteomes" id="UP000242180"/>
    </source>
</evidence>
<dbReference type="SMART" id="SM00360">
    <property type="entry name" value="RRM"/>
    <property type="match status" value="1"/>
</dbReference>
<feature type="compositionally biased region" description="Low complexity" evidence="2">
    <location>
        <begin position="1"/>
        <end position="12"/>
    </location>
</feature>
<keyword evidence="1" id="KW-0694">RNA-binding</keyword>
<feature type="compositionally biased region" description="Basic and acidic residues" evidence="2">
    <location>
        <begin position="213"/>
        <end position="226"/>
    </location>
</feature>
<dbReference type="PANTHER" id="PTHR18806">
    <property type="entry name" value="RBM25 PROTEIN"/>
    <property type="match status" value="1"/>
</dbReference>
<dbReference type="PROSITE" id="PS50102">
    <property type="entry name" value="RRM"/>
    <property type="match status" value="1"/>
</dbReference>
<name>A0A1X2H5E3_SYNRA</name>
<dbReference type="InterPro" id="IPR000504">
    <property type="entry name" value="RRM_dom"/>
</dbReference>
<feature type="domain" description="RRM" evidence="3">
    <location>
        <begin position="76"/>
        <end position="167"/>
    </location>
</feature>
<dbReference type="Gene3D" id="1.20.1390.10">
    <property type="entry name" value="PWI domain"/>
    <property type="match status" value="1"/>
</dbReference>
<dbReference type="Pfam" id="PF01480">
    <property type="entry name" value="PWI"/>
    <property type="match status" value="1"/>
</dbReference>
<evidence type="ECO:0000259" key="3">
    <source>
        <dbReference type="PROSITE" id="PS50102"/>
    </source>
</evidence>
<evidence type="ECO:0000313" key="5">
    <source>
        <dbReference type="EMBL" id="ORY93634.1"/>
    </source>
</evidence>
<dbReference type="InterPro" id="IPR052768">
    <property type="entry name" value="RBM25"/>
</dbReference>
<dbReference type="GO" id="GO:0003729">
    <property type="term" value="F:mRNA binding"/>
    <property type="evidence" value="ECO:0007669"/>
    <property type="project" value="TreeGrafter"/>
</dbReference>
<evidence type="ECO:0000256" key="2">
    <source>
        <dbReference type="SAM" id="MobiDB-lite"/>
    </source>
</evidence>
<dbReference type="InterPro" id="IPR002483">
    <property type="entry name" value="PWI_dom"/>
</dbReference>
<dbReference type="OrthoDB" id="6275295at2759"/>
<dbReference type="OMA" id="DGCVNKK"/>
<feature type="compositionally biased region" description="Acidic residues" evidence="2">
    <location>
        <begin position="302"/>
        <end position="311"/>
    </location>
</feature>
<dbReference type="STRING" id="13706.A0A1X2H5E3"/>
<dbReference type="Proteomes" id="UP000242180">
    <property type="component" value="Unassembled WGS sequence"/>
</dbReference>
<dbReference type="InterPro" id="IPR035979">
    <property type="entry name" value="RBD_domain_sf"/>
</dbReference>
<dbReference type="SMART" id="SM00311">
    <property type="entry name" value="PWI"/>
    <property type="match status" value="1"/>
</dbReference>
<protein>
    <recommendedName>
        <fullName evidence="7">PWI domain-containing protein</fullName>
    </recommendedName>
</protein>
<evidence type="ECO:0000259" key="4">
    <source>
        <dbReference type="PROSITE" id="PS51025"/>
    </source>
</evidence>
<gene>
    <name evidence="5" type="ORF">BCR43DRAFT_478816</name>
</gene>
<organism evidence="5 6">
    <name type="scientific">Syncephalastrum racemosum</name>
    <name type="common">Filamentous fungus</name>
    <dbReference type="NCBI Taxonomy" id="13706"/>
    <lineage>
        <taxon>Eukaryota</taxon>
        <taxon>Fungi</taxon>
        <taxon>Fungi incertae sedis</taxon>
        <taxon>Mucoromycota</taxon>
        <taxon>Mucoromycotina</taxon>
        <taxon>Mucoromycetes</taxon>
        <taxon>Mucorales</taxon>
        <taxon>Syncephalastraceae</taxon>
        <taxon>Syncephalastrum</taxon>
    </lineage>
</organism>
<dbReference type="InParanoid" id="A0A1X2H5E3"/>
<evidence type="ECO:0000256" key="1">
    <source>
        <dbReference type="PROSITE-ProRule" id="PRU00176"/>
    </source>
</evidence>
<feature type="domain" description="PWI" evidence="4">
    <location>
        <begin position="527"/>
        <end position="618"/>
    </location>
</feature>
<dbReference type="Pfam" id="PF00076">
    <property type="entry name" value="RRM_1"/>
    <property type="match status" value="1"/>
</dbReference>
<accession>A0A1X2H5E3</accession>
<sequence length="618" mass="71607">MDPYRSNPYGGYRPPGGGYRPPMGMPPQPYGMPPGGGPPGPYGAPRPPMSHPRPPAPYLQQNGPPQQQHQETNKLTTVFVGAIAPGIDDAWLEKLLKACGTLVNWKRTKDPSGNPKGFGFAEYEDADSVLRALKVLGGDEGFHDGLLFTGRDESQTQKKLIVKADDNVRNHLEEHKTRTMQTSSSDELDTKAMNLVTEYVNAINDGRVASDMQDGKSAEETPAKEGADDDNDEQDIITKELASFRERAAQRDEERRRQDDHPDDHRRHDRRHHRGSPEPDRHRRGGRNGHRQEFTRGSYERPDEDEDISDTELERRREEKHEREAEHAFRQREQRVEKREMMQLEDYDRERARVEEEDYRRAQNKQYWSERLADYDDEKEIDSGHAEYYSNRSRWRKHRMAFRRREEELDEEDRRAEALEKEEEARRAEEEKARMQQDDAANLAAVEAPKIAIKPTKLSFNTPIKRISAMGGAEDDEDDEQSGKKRRVLVPLDYGDDVALDDASHLDNEERVKLVKELIDSIPSSEQELWNWPVKYDQVDEGLMESKLRPFVTKKIVELVGEEEQELISFILDFVGQKRPPTELVQELEVTLDQDALVFTMKFWRALIFETERKARRL</sequence>
<dbReference type="InterPro" id="IPR012677">
    <property type="entry name" value="Nucleotide-bd_a/b_plait_sf"/>
</dbReference>